<proteinExistence type="predicted"/>
<sequence>AWITRVTEVIPKLPTCPVMATEAIVNHSLLSVTVPPDPPSAPPLALSWWSSAPLCGSMVPSALLWLSSGPSWGSPVPPAVLVYCSACSALMVFGSAPAYDYTGPALVTSSSSSIFAHRFAIFSPTSRPWAWPTNTSPCSASVVPPSWSPATV</sequence>
<dbReference type="AlphaFoldDB" id="A0ABD0MML3"/>
<name>A0ABD0MML3_CIRMR</name>
<evidence type="ECO:0000313" key="1">
    <source>
        <dbReference type="EMBL" id="KAL0151340.1"/>
    </source>
</evidence>
<feature type="non-terminal residue" evidence="1">
    <location>
        <position position="1"/>
    </location>
</feature>
<protein>
    <submittedName>
        <fullName evidence="1">Uncharacterized protein</fullName>
    </submittedName>
</protein>
<organism evidence="1 2">
    <name type="scientific">Cirrhinus mrigala</name>
    <name type="common">Mrigala</name>
    <dbReference type="NCBI Taxonomy" id="683832"/>
    <lineage>
        <taxon>Eukaryota</taxon>
        <taxon>Metazoa</taxon>
        <taxon>Chordata</taxon>
        <taxon>Craniata</taxon>
        <taxon>Vertebrata</taxon>
        <taxon>Euteleostomi</taxon>
        <taxon>Actinopterygii</taxon>
        <taxon>Neopterygii</taxon>
        <taxon>Teleostei</taxon>
        <taxon>Ostariophysi</taxon>
        <taxon>Cypriniformes</taxon>
        <taxon>Cyprinidae</taxon>
        <taxon>Labeoninae</taxon>
        <taxon>Labeonini</taxon>
        <taxon>Cirrhinus</taxon>
    </lineage>
</organism>
<dbReference type="Proteomes" id="UP001529510">
    <property type="component" value="Unassembled WGS sequence"/>
</dbReference>
<gene>
    <name evidence="1" type="ORF">M9458_053334</name>
</gene>
<dbReference type="EMBL" id="JAMKFB020000248">
    <property type="protein sequence ID" value="KAL0151340.1"/>
    <property type="molecule type" value="Genomic_DNA"/>
</dbReference>
<evidence type="ECO:0000313" key="2">
    <source>
        <dbReference type="Proteomes" id="UP001529510"/>
    </source>
</evidence>
<comment type="caution">
    <text evidence="1">The sequence shown here is derived from an EMBL/GenBank/DDBJ whole genome shotgun (WGS) entry which is preliminary data.</text>
</comment>
<keyword evidence="2" id="KW-1185">Reference proteome</keyword>
<accession>A0ABD0MML3</accession>
<reference evidence="1 2" key="1">
    <citation type="submission" date="2024-05" db="EMBL/GenBank/DDBJ databases">
        <title>Genome sequencing and assembly of Indian major carp, Cirrhinus mrigala (Hamilton, 1822).</title>
        <authorList>
            <person name="Mohindra V."/>
            <person name="Chowdhury L.M."/>
            <person name="Lal K."/>
            <person name="Jena J.K."/>
        </authorList>
    </citation>
    <scope>NUCLEOTIDE SEQUENCE [LARGE SCALE GENOMIC DNA]</scope>
    <source>
        <strain evidence="1">CM1030</strain>
        <tissue evidence="1">Blood</tissue>
    </source>
</reference>